<protein>
    <submittedName>
        <fullName evidence="1">Uncharacterized protein</fullName>
    </submittedName>
</protein>
<evidence type="ECO:0000313" key="2">
    <source>
        <dbReference type="Proteomes" id="UP000014316"/>
    </source>
</evidence>
<comment type="caution">
    <text evidence="1">The sequence shown here is derived from an EMBL/GenBank/DDBJ whole genome shotgun (WGS) entry which is preliminary data.</text>
</comment>
<proteinExistence type="predicted"/>
<evidence type="ECO:0000313" key="1">
    <source>
        <dbReference type="EMBL" id="EPC49333.1"/>
    </source>
</evidence>
<dbReference type="EMBL" id="ANJW01000871">
    <property type="protein sequence ID" value="EPC49333.1"/>
    <property type="molecule type" value="Genomic_DNA"/>
</dbReference>
<reference evidence="1 2" key="1">
    <citation type="journal article" date="2013" name="PLoS ONE">
        <title>Lactobacillus paracasei comparative genomics: towards species pan-genome definition and exploitation of diversity.</title>
        <authorList>
            <person name="Smokvina T."/>
            <person name="Wels M."/>
            <person name="Polka J."/>
            <person name="Chervaux C."/>
            <person name="Brisse S."/>
            <person name="Boekhorst J."/>
            <person name="van Hylckama Vlieg J.E."/>
            <person name="Siezen R.J."/>
        </authorList>
    </citation>
    <scope>NUCLEOTIDE SEQUENCE [LARGE SCALE GENOMIC DNA]</scope>
    <source>
        <strain evidence="1 2">Lpp123</strain>
    </source>
</reference>
<feature type="non-terminal residue" evidence="1">
    <location>
        <position position="46"/>
    </location>
</feature>
<organism evidence="1 2">
    <name type="scientific">Lacticaseibacillus paracasei subsp. paracasei Lpp123</name>
    <dbReference type="NCBI Taxonomy" id="1256201"/>
    <lineage>
        <taxon>Bacteria</taxon>
        <taxon>Bacillati</taxon>
        <taxon>Bacillota</taxon>
        <taxon>Bacilli</taxon>
        <taxon>Lactobacillales</taxon>
        <taxon>Lactobacillaceae</taxon>
        <taxon>Lacticaseibacillus</taxon>
    </lineage>
</organism>
<dbReference type="Proteomes" id="UP000014316">
    <property type="component" value="Unassembled WGS sequence"/>
</dbReference>
<gene>
    <name evidence="1" type="ORF">Lpp123_14832</name>
</gene>
<dbReference type="AlphaFoldDB" id="A0A829G909"/>
<accession>A0A829G909</accession>
<name>A0A829G909_LACPA</name>
<sequence length="46" mass="5101">MSTIDQLRTLNPDKTIHSLDEAAFADYGVTYAQYDVSELKNLHGSA</sequence>